<gene>
    <name evidence="3" type="ORF">WOA13_00325</name>
</gene>
<dbReference type="PRINTS" id="PR00081">
    <property type="entry name" value="GDHRDH"/>
</dbReference>
<dbReference type="Pfam" id="PF13561">
    <property type="entry name" value="adh_short_C2"/>
    <property type="match status" value="1"/>
</dbReference>
<dbReference type="PROSITE" id="PS00061">
    <property type="entry name" value="ADH_SHORT"/>
    <property type="match status" value="1"/>
</dbReference>
<reference evidence="3 4" key="1">
    <citation type="submission" date="2024-04" db="EMBL/GenBank/DDBJ databases">
        <title>Methanococcoides sp. LMO-2.</title>
        <authorList>
            <person name="Liang L."/>
        </authorList>
    </citation>
    <scope>NUCLEOTIDE SEQUENCE [LARGE SCALE GENOMIC DNA]</scope>
    <source>
        <strain evidence="3 4">LMO-2</strain>
    </source>
</reference>
<dbReference type="PANTHER" id="PTHR42760:SF40">
    <property type="entry name" value="3-OXOACYL-[ACYL-CARRIER-PROTEIN] REDUCTASE, CHLOROPLASTIC"/>
    <property type="match status" value="1"/>
</dbReference>
<keyword evidence="4" id="KW-1185">Reference proteome</keyword>
<evidence type="ECO:0000259" key="2">
    <source>
        <dbReference type="SMART" id="SM00822"/>
    </source>
</evidence>
<dbReference type="SUPFAM" id="SSF51735">
    <property type="entry name" value="NAD(P)-binding Rossmann-fold domains"/>
    <property type="match status" value="1"/>
</dbReference>
<dbReference type="GO" id="GO:0016491">
    <property type="term" value="F:oxidoreductase activity"/>
    <property type="evidence" value="ECO:0007669"/>
    <property type="project" value="UniProtKB-KW"/>
</dbReference>
<dbReference type="NCBIfam" id="NF009466">
    <property type="entry name" value="PRK12826.1-2"/>
    <property type="match status" value="1"/>
</dbReference>
<dbReference type="EMBL" id="JBCAUS010000002">
    <property type="protein sequence ID" value="MEL4304282.1"/>
    <property type="molecule type" value="Genomic_DNA"/>
</dbReference>
<dbReference type="InterPro" id="IPR020904">
    <property type="entry name" value="Sc_DH/Rdtase_CS"/>
</dbReference>
<dbReference type="EC" id="1.1.1.-" evidence="3"/>
<dbReference type="InterPro" id="IPR057326">
    <property type="entry name" value="KR_dom"/>
</dbReference>
<dbReference type="PRINTS" id="PR00080">
    <property type="entry name" value="SDRFAMILY"/>
</dbReference>
<comment type="similarity">
    <text evidence="1">Belongs to the short-chain dehydrogenases/reductases (SDR) family.</text>
</comment>
<dbReference type="InterPro" id="IPR036291">
    <property type="entry name" value="NAD(P)-bd_dom_sf"/>
</dbReference>
<dbReference type="RefSeq" id="WP_342126013.1">
    <property type="nucleotide sequence ID" value="NZ_JBCAUS010000002.1"/>
</dbReference>
<dbReference type="Gene3D" id="3.40.50.720">
    <property type="entry name" value="NAD(P)-binding Rossmann-like Domain"/>
    <property type="match status" value="1"/>
</dbReference>
<evidence type="ECO:0000313" key="4">
    <source>
        <dbReference type="Proteomes" id="UP001396646"/>
    </source>
</evidence>
<protein>
    <submittedName>
        <fullName evidence="3">3-oxoacyl-ACP reductase family protein</fullName>
        <ecNumber evidence="3">1.1.1.-</ecNumber>
    </submittedName>
</protein>
<keyword evidence="3" id="KW-0560">Oxidoreductase</keyword>
<evidence type="ECO:0000256" key="1">
    <source>
        <dbReference type="ARBA" id="ARBA00006484"/>
    </source>
</evidence>
<dbReference type="PANTHER" id="PTHR42760">
    <property type="entry name" value="SHORT-CHAIN DEHYDROGENASES/REDUCTASES FAMILY MEMBER"/>
    <property type="match status" value="1"/>
</dbReference>
<dbReference type="Proteomes" id="UP001396646">
    <property type="component" value="Unassembled WGS sequence"/>
</dbReference>
<sequence length="265" mass="29060">MKFIICYDFDLFFDKRNTYMLKDKVILITGSSRGIGRATALLAAENHATVIINYNESEDEATDLVDEITEKGYKATMVKADVSVESDVKEMFDLIKKQYLKLDILVNNAGVMQNNLLMMTSTKSFEHIIDVNLKGTFLCTRYASNIMRKQRSGKIINLSSIIGLNGNAGQTAYSASKAGVVGFTRSAAKELGRYGITVNAIAPGFIETDLTRDVKEEIRGKLIANIALGRSGKPEDVAKVILFLSSELGDYVSGQVISVDGCQVI</sequence>
<comment type="caution">
    <text evidence="3">The sequence shown here is derived from an EMBL/GenBank/DDBJ whole genome shotgun (WGS) entry which is preliminary data.</text>
</comment>
<accession>A0ABU9KPS1</accession>
<dbReference type="SMART" id="SM00822">
    <property type="entry name" value="PKS_KR"/>
    <property type="match status" value="1"/>
</dbReference>
<organism evidence="3 4">
    <name type="scientific">Methanococcoides cohabitans</name>
    <dbReference type="NCBI Taxonomy" id="3136559"/>
    <lineage>
        <taxon>Archaea</taxon>
        <taxon>Methanobacteriati</taxon>
        <taxon>Methanobacteriota</taxon>
        <taxon>Stenosarchaea group</taxon>
        <taxon>Methanomicrobia</taxon>
        <taxon>Methanosarcinales</taxon>
        <taxon>Methanosarcinaceae</taxon>
        <taxon>Methanococcoides</taxon>
    </lineage>
</organism>
<proteinExistence type="inferred from homology"/>
<dbReference type="NCBIfam" id="NF005559">
    <property type="entry name" value="PRK07231.1"/>
    <property type="match status" value="1"/>
</dbReference>
<evidence type="ECO:0000313" key="3">
    <source>
        <dbReference type="EMBL" id="MEL4304282.1"/>
    </source>
</evidence>
<name>A0ABU9KPS1_9EURY</name>
<feature type="domain" description="Ketoreductase" evidence="2">
    <location>
        <begin position="24"/>
        <end position="204"/>
    </location>
</feature>
<dbReference type="InterPro" id="IPR002347">
    <property type="entry name" value="SDR_fam"/>
</dbReference>